<gene>
    <name evidence="3" type="primary">CEP89</name>
    <name evidence="3" type="ORF">AWC38_SpisGene2845</name>
</gene>
<dbReference type="OrthoDB" id="6622877at2759"/>
<reference evidence="4" key="1">
    <citation type="journal article" date="2017" name="bioRxiv">
        <title>Comparative analysis of the genomes of Stylophora pistillata and Acropora digitifera provides evidence for extensive differences between species of corals.</title>
        <authorList>
            <person name="Voolstra C.R."/>
            <person name="Li Y."/>
            <person name="Liew Y.J."/>
            <person name="Baumgarten S."/>
            <person name="Zoccola D."/>
            <person name="Flot J.-F."/>
            <person name="Tambutte S."/>
            <person name="Allemand D."/>
            <person name="Aranda M."/>
        </authorList>
    </citation>
    <scope>NUCLEOTIDE SEQUENCE [LARGE SCALE GENOMIC DNA]</scope>
</reference>
<evidence type="ECO:0000256" key="1">
    <source>
        <dbReference type="SAM" id="Coils"/>
    </source>
</evidence>
<dbReference type="GO" id="GO:0097539">
    <property type="term" value="C:ciliary transition fiber"/>
    <property type="evidence" value="ECO:0007669"/>
    <property type="project" value="TreeGrafter"/>
</dbReference>
<name>A0A2B4SNP6_STYPI</name>
<keyword evidence="1" id="KW-0175">Coiled coil</keyword>
<dbReference type="PANTHER" id="PTHR36170">
    <property type="entry name" value="CENTROSOMAL PROTEIN OF 89 KDA"/>
    <property type="match status" value="1"/>
</dbReference>
<protein>
    <submittedName>
        <fullName evidence="3">Centrosomal protein of 89 kDa</fullName>
    </submittedName>
</protein>
<dbReference type="STRING" id="50429.A0A2B4SNP6"/>
<dbReference type="GO" id="GO:0060271">
    <property type="term" value="P:cilium assembly"/>
    <property type="evidence" value="ECO:0007669"/>
    <property type="project" value="InterPro"/>
</dbReference>
<organism evidence="3 4">
    <name type="scientific">Stylophora pistillata</name>
    <name type="common">Smooth cauliflower coral</name>
    <dbReference type="NCBI Taxonomy" id="50429"/>
    <lineage>
        <taxon>Eukaryota</taxon>
        <taxon>Metazoa</taxon>
        <taxon>Cnidaria</taxon>
        <taxon>Anthozoa</taxon>
        <taxon>Hexacorallia</taxon>
        <taxon>Scleractinia</taxon>
        <taxon>Astrocoeniina</taxon>
        <taxon>Pocilloporidae</taxon>
        <taxon>Stylophora</taxon>
    </lineage>
</organism>
<evidence type="ECO:0000256" key="2">
    <source>
        <dbReference type="SAM" id="MobiDB-lite"/>
    </source>
</evidence>
<accession>A0A2B4SNP6</accession>
<dbReference type="InterPro" id="IPR033545">
    <property type="entry name" value="CEP89"/>
</dbReference>
<dbReference type="GO" id="GO:0007005">
    <property type="term" value="P:mitochondrion organization"/>
    <property type="evidence" value="ECO:0007669"/>
    <property type="project" value="InterPro"/>
</dbReference>
<dbReference type="Proteomes" id="UP000225706">
    <property type="component" value="Unassembled WGS sequence"/>
</dbReference>
<comment type="caution">
    <text evidence="3">The sequence shown here is derived from an EMBL/GenBank/DDBJ whole genome shotgun (WGS) entry which is preliminary data.</text>
</comment>
<dbReference type="GO" id="GO:0007268">
    <property type="term" value="P:chemical synaptic transmission"/>
    <property type="evidence" value="ECO:0007669"/>
    <property type="project" value="InterPro"/>
</dbReference>
<feature type="coiled-coil region" evidence="1">
    <location>
        <begin position="87"/>
        <end position="150"/>
    </location>
</feature>
<dbReference type="AlphaFoldDB" id="A0A2B4SNP6"/>
<evidence type="ECO:0000313" key="4">
    <source>
        <dbReference type="Proteomes" id="UP000225706"/>
    </source>
</evidence>
<proteinExistence type="predicted"/>
<feature type="region of interest" description="Disordered" evidence="2">
    <location>
        <begin position="176"/>
        <end position="208"/>
    </location>
</feature>
<evidence type="ECO:0000313" key="3">
    <source>
        <dbReference type="EMBL" id="PFX32304.1"/>
    </source>
</evidence>
<dbReference type="GO" id="GO:0005814">
    <property type="term" value="C:centriole"/>
    <property type="evidence" value="ECO:0007669"/>
    <property type="project" value="InterPro"/>
</dbReference>
<sequence>MEKKTSFSSFAFSLPITLRASSLPGKSERKFLFLQRKLEHIQERELTAQETLSQVLTIAEKTAAERDNYVQFAKTQKVEQQKAASKILAGTQNIKGLEEKLQECRKKATDKVAIVTGRLREKENEINKLKEQYEGEINNLRAMVRQKQRQLELMIGDNRNVDKELDLVWKTAAADNRRMKDTVRQKGGMFDSDSDPNAHLSSEEGEAA</sequence>
<dbReference type="EMBL" id="LSMT01000025">
    <property type="protein sequence ID" value="PFX32304.1"/>
    <property type="molecule type" value="Genomic_DNA"/>
</dbReference>
<dbReference type="GO" id="GO:0045202">
    <property type="term" value="C:synapse"/>
    <property type="evidence" value="ECO:0007669"/>
    <property type="project" value="GOC"/>
</dbReference>
<dbReference type="PANTHER" id="PTHR36170:SF1">
    <property type="entry name" value="CENTROSOMAL PROTEIN OF 89 KDA"/>
    <property type="match status" value="1"/>
</dbReference>
<keyword evidence="4" id="KW-1185">Reference proteome</keyword>